<dbReference type="EMBL" id="LUFC02001361">
    <property type="protein sequence ID" value="KAF4477116.1"/>
    <property type="molecule type" value="Genomic_DNA"/>
</dbReference>
<dbReference type="InterPro" id="IPR052895">
    <property type="entry name" value="HetReg/Transcr_Mod"/>
</dbReference>
<evidence type="ECO:0000313" key="3">
    <source>
        <dbReference type="Proteomes" id="UP000737391"/>
    </source>
</evidence>
<dbReference type="AlphaFoldDB" id="A0A9P5AXB1"/>
<dbReference type="Pfam" id="PF06985">
    <property type="entry name" value="HET"/>
    <property type="match status" value="1"/>
</dbReference>
<dbReference type="OrthoDB" id="2157530at2759"/>
<gene>
    <name evidence="2" type="ORF">FAGAP_12539</name>
</gene>
<dbReference type="PANTHER" id="PTHR24148">
    <property type="entry name" value="ANKYRIN REPEAT DOMAIN-CONTAINING PROTEIN 39 HOMOLOG-RELATED"/>
    <property type="match status" value="1"/>
</dbReference>
<dbReference type="Proteomes" id="UP000737391">
    <property type="component" value="Unassembled WGS sequence"/>
</dbReference>
<reference evidence="2" key="1">
    <citation type="submission" date="2020-01" db="EMBL/GenBank/DDBJ databases">
        <title>Identification and distribution of gene clusters putatively required for synthesis of sphingolipid metabolism inhibitors in phylogenetically diverse species of the filamentous fungus Fusarium.</title>
        <authorList>
            <person name="Kim H.-S."/>
            <person name="Busman M."/>
            <person name="Brown D.W."/>
            <person name="Divon H."/>
            <person name="Uhlig S."/>
            <person name="Proctor R.H."/>
        </authorList>
    </citation>
    <scope>NUCLEOTIDE SEQUENCE</scope>
    <source>
        <strain evidence="2">NRRL 31653</strain>
    </source>
</reference>
<sequence length="646" mass="72509">MVAPSRSLRNMNYVPLPTGTNNIRLIRLKPRSCQRPVGISTDLVVCELVSFCRGRCPPYTAVSYAWGKSTTSSQLAIGDQIYEVSCTVEDVLRQLVVEDTDRFVWVDQICINQHDNAEKSDQVQQMKSIYTEACLVIAWLGPAADDSDMLLKHIERMGEAIWADDHSSILAAHSNKEGLQAISRAFRSLCQREYWKRLWIIQEFAVGSSLRIACGGMMVWDWNLEALLAYMNQLLEGHFSRSLEKASDPLDDSLPRAYLTSATSFMEGVVTRRCRYWARQDGDINSDALFCVLVTTLVVEHDYNQPQATNPLDRVFSILHLAHDAVEFVNIIDYSRSCEEIYREIALVILKQGHIDLLAYCQFPKLSPDMPTWTPDWRTQIRSPCTGPPWSNSFCASASMASQHCVTSLYEHSIQLKGAIIGAIEQCGSVWNPDWIGSLDVSQTIAYLQEIQAFCTRSPQSTSDEAEIAAAHVAIAAAYDKTEVEKEFHNCIQAWRELMDYLKLATSPTRGSVMEPQRDGHVTKWSTADYSWDSWLSSHWYTTRLRFLHSRVPILLESGHVGLAPSNTKKGDQICVFVGGKVPYIIRPLEKVPGQFGLIGTKVARSSVLLLARPDPVKQLAQRVFAETQQSDDLRMLVGGVPTSSA</sequence>
<organism evidence="2 3">
    <name type="scientific">Fusarium agapanthi</name>
    <dbReference type="NCBI Taxonomy" id="1803897"/>
    <lineage>
        <taxon>Eukaryota</taxon>
        <taxon>Fungi</taxon>
        <taxon>Dikarya</taxon>
        <taxon>Ascomycota</taxon>
        <taxon>Pezizomycotina</taxon>
        <taxon>Sordariomycetes</taxon>
        <taxon>Hypocreomycetidae</taxon>
        <taxon>Hypocreales</taxon>
        <taxon>Nectriaceae</taxon>
        <taxon>Fusarium</taxon>
        <taxon>Fusarium fujikuroi species complex</taxon>
    </lineage>
</organism>
<comment type="caution">
    <text evidence="2">The sequence shown here is derived from an EMBL/GenBank/DDBJ whole genome shotgun (WGS) entry which is preliminary data.</text>
</comment>
<dbReference type="Pfam" id="PF26639">
    <property type="entry name" value="Het-6_barrel"/>
    <property type="match status" value="1"/>
</dbReference>
<proteinExistence type="predicted"/>
<dbReference type="PANTHER" id="PTHR24148:SF73">
    <property type="entry name" value="HET DOMAIN PROTEIN (AFU_ORTHOLOGUE AFUA_8G01020)"/>
    <property type="match status" value="1"/>
</dbReference>
<dbReference type="InterPro" id="IPR010730">
    <property type="entry name" value="HET"/>
</dbReference>
<keyword evidence="3" id="KW-1185">Reference proteome</keyword>
<evidence type="ECO:0000259" key="1">
    <source>
        <dbReference type="Pfam" id="PF06985"/>
    </source>
</evidence>
<evidence type="ECO:0000313" key="2">
    <source>
        <dbReference type="EMBL" id="KAF4477116.1"/>
    </source>
</evidence>
<feature type="domain" description="Heterokaryon incompatibility" evidence="1">
    <location>
        <begin position="59"/>
        <end position="203"/>
    </location>
</feature>
<accession>A0A9P5AXB1</accession>
<name>A0A9P5AXB1_9HYPO</name>
<protein>
    <submittedName>
        <fullName evidence="2">Heterokaryon incompatibility</fullName>
    </submittedName>
</protein>